<accession>A0AAW8D6N4</accession>
<dbReference type="AlphaFoldDB" id="A0AAW8D6N4"/>
<dbReference type="PROSITE" id="PS51257">
    <property type="entry name" value="PROKAR_LIPOPROTEIN"/>
    <property type="match status" value="1"/>
</dbReference>
<gene>
    <name evidence="1" type="ORF">J2W31_004673</name>
</gene>
<proteinExistence type="predicted"/>
<organism evidence="1 2">
    <name type="scientific">Variovorax boronicumulans</name>
    <dbReference type="NCBI Taxonomy" id="436515"/>
    <lineage>
        <taxon>Bacteria</taxon>
        <taxon>Pseudomonadati</taxon>
        <taxon>Pseudomonadota</taxon>
        <taxon>Betaproteobacteria</taxon>
        <taxon>Burkholderiales</taxon>
        <taxon>Comamonadaceae</taxon>
        <taxon>Variovorax</taxon>
    </lineage>
</organism>
<dbReference type="RefSeq" id="WP_306879459.1">
    <property type="nucleotide sequence ID" value="NZ_JAUSRD010000013.1"/>
</dbReference>
<sequence length="123" mass="12588">MSPALRASVLWAFALGGCTAFDAHSLDRAAGWHAAQVVAVGRAGDLSGTADRNCGAAGDASARYAVVRYHNGGVHSRSLGTDRLPADTELKVGDAVYVNILDCAAPLMMTPDQSGSMSGAPSR</sequence>
<protein>
    <recommendedName>
        <fullName evidence="3">Lipoprotein</fullName>
    </recommendedName>
</protein>
<dbReference type="EMBL" id="JAUSRD010000013">
    <property type="protein sequence ID" value="MDP9895546.1"/>
    <property type="molecule type" value="Genomic_DNA"/>
</dbReference>
<comment type="caution">
    <text evidence="1">The sequence shown here is derived from an EMBL/GenBank/DDBJ whole genome shotgun (WGS) entry which is preliminary data.</text>
</comment>
<evidence type="ECO:0000313" key="2">
    <source>
        <dbReference type="Proteomes" id="UP001242045"/>
    </source>
</evidence>
<dbReference type="Proteomes" id="UP001242045">
    <property type="component" value="Unassembled WGS sequence"/>
</dbReference>
<reference evidence="1" key="1">
    <citation type="submission" date="2023-07" db="EMBL/GenBank/DDBJ databases">
        <title>Sorghum-associated microbial communities from plants grown in Nebraska, USA.</title>
        <authorList>
            <person name="Schachtman D."/>
        </authorList>
    </citation>
    <scope>NUCLEOTIDE SEQUENCE</scope>
    <source>
        <strain evidence="1">DS3754</strain>
    </source>
</reference>
<evidence type="ECO:0008006" key="3">
    <source>
        <dbReference type="Google" id="ProtNLM"/>
    </source>
</evidence>
<name>A0AAW8D6N4_9BURK</name>
<evidence type="ECO:0000313" key="1">
    <source>
        <dbReference type="EMBL" id="MDP9895546.1"/>
    </source>
</evidence>